<dbReference type="GO" id="GO:0005737">
    <property type="term" value="C:cytoplasm"/>
    <property type="evidence" value="ECO:0007669"/>
    <property type="project" value="UniProtKB-ARBA"/>
</dbReference>
<feature type="binding site" evidence="10 13">
    <location>
        <position position="34"/>
    </location>
    <ligand>
        <name>a divalent metal cation</name>
        <dbReference type="ChEBI" id="CHEBI:60240"/>
    </ligand>
</feature>
<evidence type="ECO:0000256" key="5">
    <source>
        <dbReference type="ARBA" id="ARBA00001954"/>
    </source>
</evidence>
<sequence>MNKIAPSILSADFSKLGEEIIAVEQAGADYIHIDVMDGQFVPNITFGPNVVEAVRPTTKLPLDVHLMIVDPDRYIGDYARAGADIISVHVEACPHIHRTIQLIHSFGVKAGVVINPGTSLDSLKYILNDVDLVLIMTVNPGFGGQSFIEEMIPKMVELKEMIAATGKKIEIEVDGGINEQTAKRCAAAGVDVFVAGSYIYNKEDRKAAITSLRNAIN</sequence>
<feature type="binding site" evidence="14">
    <location>
        <position position="176"/>
    </location>
    <ligand>
        <name>substrate</name>
    </ligand>
</feature>
<feature type="binding site" evidence="10 14">
    <location>
        <position position="65"/>
    </location>
    <ligand>
        <name>substrate</name>
    </ligand>
</feature>
<evidence type="ECO:0000256" key="4">
    <source>
        <dbReference type="ARBA" id="ARBA00001947"/>
    </source>
</evidence>
<evidence type="ECO:0000256" key="7">
    <source>
        <dbReference type="ARBA" id="ARBA00013188"/>
    </source>
</evidence>
<dbReference type="STRING" id="1265861.BCAMP_01985"/>
<comment type="cofactor">
    <cofactor evidence="3">
        <name>Co(2+)</name>
        <dbReference type="ChEBI" id="CHEBI:48828"/>
    </cofactor>
</comment>
<dbReference type="RefSeq" id="WP_035313229.1">
    <property type="nucleotide sequence ID" value="NZ_AODH01000007.1"/>
</dbReference>
<dbReference type="PROSITE" id="PS01085">
    <property type="entry name" value="RIBUL_P_3_EPIMER_1"/>
    <property type="match status" value="1"/>
</dbReference>
<keyword evidence="10 11" id="KW-0119">Carbohydrate metabolism</keyword>
<reference evidence="15 16" key="1">
    <citation type="submission" date="2012-12" db="EMBL/GenBank/DDBJ databases">
        <title>Novel taxa of Listeriaceae from agricultural environments in the United States.</title>
        <authorList>
            <person name="den Bakker H.C."/>
            <person name="Allred A."/>
            <person name="Warchocki S."/>
            <person name="Wright E.M."/>
            <person name="Burrell A."/>
            <person name="Nightingale K.K."/>
            <person name="Kephart D."/>
            <person name="Wiedmann M."/>
        </authorList>
    </citation>
    <scope>NUCLEOTIDE SEQUENCE [LARGE SCALE GENOMIC DNA]</scope>
    <source>
        <strain evidence="15 16">FSL F6-1037</strain>
    </source>
</reference>
<evidence type="ECO:0000313" key="15">
    <source>
        <dbReference type="EMBL" id="EUJ41840.1"/>
    </source>
</evidence>
<evidence type="ECO:0000256" key="8">
    <source>
        <dbReference type="ARBA" id="ARBA00022723"/>
    </source>
</evidence>
<evidence type="ECO:0000313" key="16">
    <source>
        <dbReference type="Proteomes" id="UP000019243"/>
    </source>
</evidence>
<keyword evidence="8 10" id="KW-0479">Metal-binding</keyword>
<dbReference type="EMBL" id="AODH01000007">
    <property type="protein sequence ID" value="EUJ41840.1"/>
    <property type="molecule type" value="Genomic_DNA"/>
</dbReference>
<dbReference type="OrthoDB" id="1645589at2"/>
<accession>W7CYL9</accession>
<dbReference type="CDD" id="cd00429">
    <property type="entry name" value="RPE"/>
    <property type="match status" value="1"/>
</dbReference>
<feature type="active site" description="Proton donor" evidence="10 12">
    <location>
        <position position="174"/>
    </location>
</feature>
<proteinExistence type="inferred from homology"/>
<dbReference type="NCBIfam" id="TIGR01163">
    <property type="entry name" value="rpe"/>
    <property type="match status" value="1"/>
</dbReference>
<comment type="function">
    <text evidence="10">Catalyzes the reversible epimerization of D-ribulose 5-phosphate to D-xylulose 5-phosphate.</text>
</comment>
<dbReference type="Gene3D" id="3.20.20.70">
    <property type="entry name" value="Aldolase class I"/>
    <property type="match status" value="1"/>
</dbReference>
<evidence type="ECO:0000256" key="11">
    <source>
        <dbReference type="PIRNR" id="PIRNR001461"/>
    </source>
</evidence>
<evidence type="ECO:0000256" key="3">
    <source>
        <dbReference type="ARBA" id="ARBA00001941"/>
    </source>
</evidence>
<feature type="binding site" evidence="10 14">
    <location>
        <position position="7"/>
    </location>
    <ligand>
        <name>substrate</name>
    </ligand>
</feature>
<comment type="caution">
    <text evidence="15">The sequence shown here is derived from an EMBL/GenBank/DDBJ whole genome shotgun (WGS) entry which is preliminary data.</text>
</comment>
<feature type="active site" description="Proton acceptor" evidence="10 12">
    <location>
        <position position="34"/>
    </location>
</feature>
<dbReference type="GO" id="GO:0046872">
    <property type="term" value="F:metal ion binding"/>
    <property type="evidence" value="ECO:0007669"/>
    <property type="project" value="UniProtKB-UniRule"/>
</dbReference>
<feature type="binding site" evidence="10 13">
    <location>
        <position position="32"/>
    </location>
    <ligand>
        <name>a divalent metal cation</name>
        <dbReference type="ChEBI" id="CHEBI:60240"/>
    </ligand>
</feature>
<comment type="cofactor">
    <cofactor evidence="10 13">
        <name>a divalent metal cation</name>
        <dbReference type="ChEBI" id="CHEBI:60240"/>
    </cofactor>
    <text evidence="10 13">Binds 1 divalent metal cation per subunit.</text>
</comment>
<keyword evidence="9 10" id="KW-0413">Isomerase</keyword>
<evidence type="ECO:0000256" key="2">
    <source>
        <dbReference type="ARBA" id="ARBA00001936"/>
    </source>
</evidence>
<dbReference type="Proteomes" id="UP000019243">
    <property type="component" value="Unassembled WGS sequence"/>
</dbReference>
<comment type="cofactor">
    <cofactor evidence="5">
        <name>Fe(2+)</name>
        <dbReference type="ChEBI" id="CHEBI:29033"/>
    </cofactor>
</comment>
<dbReference type="Pfam" id="PF00834">
    <property type="entry name" value="Ribul_P_3_epim"/>
    <property type="match status" value="1"/>
</dbReference>
<dbReference type="HAMAP" id="MF_02227">
    <property type="entry name" value="RPE"/>
    <property type="match status" value="1"/>
</dbReference>
<evidence type="ECO:0000256" key="10">
    <source>
        <dbReference type="HAMAP-Rule" id="MF_02227"/>
    </source>
</evidence>
<dbReference type="InterPro" id="IPR011060">
    <property type="entry name" value="RibuloseP-bd_barrel"/>
</dbReference>
<feature type="binding site" evidence="10 13">
    <location>
        <position position="174"/>
    </location>
    <ligand>
        <name>a divalent metal cation</name>
        <dbReference type="ChEBI" id="CHEBI:60240"/>
    </ligand>
</feature>
<dbReference type="SUPFAM" id="SSF51366">
    <property type="entry name" value="Ribulose-phoshate binding barrel"/>
    <property type="match status" value="1"/>
</dbReference>
<dbReference type="InterPro" id="IPR000056">
    <property type="entry name" value="Ribul_P_3_epim-like"/>
</dbReference>
<keyword evidence="13" id="KW-0862">Zinc</keyword>
<comment type="cofactor">
    <cofactor evidence="4">
        <name>Zn(2+)</name>
        <dbReference type="ChEBI" id="CHEBI:29105"/>
    </cofactor>
</comment>
<evidence type="ECO:0000256" key="1">
    <source>
        <dbReference type="ARBA" id="ARBA00001782"/>
    </source>
</evidence>
<evidence type="ECO:0000256" key="12">
    <source>
        <dbReference type="PIRSR" id="PIRSR001461-1"/>
    </source>
</evidence>
<keyword evidence="13" id="KW-0170">Cobalt</keyword>
<comment type="cofactor">
    <cofactor evidence="2">
        <name>Mn(2+)</name>
        <dbReference type="ChEBI" id="CHEBI:29035"/>
    </cofactor>
</comment>
<dbReference type="AlphaFoldDB" id="W7CYL9"/>
<keyword evidence="13" id="KW-0464">Manganese</keyword>
<comment type="similarity">
    <text evidence="6 10 11">Belongs to the ribulose-phosphate 3-epimerase family.</text>
</comment>
<organism evidence="15 16">
    <name type="scientific">Brochothrix campestris FSL F6-1037</name>
    <dbReference type="NCBI Taxonomy" id="1265861"/>
    <lineage>
        <taxon>Bacteria</taxon>
        <taxon>Bacillati</taxon>
        <taxon>Bacillota</taxon>
        <taxon>Bacilli</taxon>
        <taxon>Bacillales</taxon>
        <taxon>Listeriaceae</taxon>
        <taxon>Brochothrix</taxon>
    </lineage>
</organism>
<feature type="binding site" evidence="10 14">
    <location>
        <begin position="196"/>
        <end position="197"/>
    </location>
    <ligand>
        <name>substrate</name>
    </ligand>
</feature>
<dbReference type="GO" id="GO:0019323">
    <property type="term" value="P:pentose catabolic process"/>
    <property type="evidence" value="ECO:0007669"/>
    <property type="project" value="UniProtKB-UniRule"/>
</dbReference>
<gene>
    <name evidence="10" type="primary">rpe</name>
    <name evidence="15" type="ORF">BCAMP_01985</name>
</gene>
<name>W7CYL9_9LIST</name>
<dbReference type="EC" id="5.1.3.1" evidence="7 10"/>
<evidence type="ECO:0000256" key="9">
    <source>
        <dbReference type="ARBA" id="ARBA00023235"/>
    </source>
</evidence>
<dbReference type="FunFam" id="3.20.20.70:FF:000004">
    <property type="entry name" value="Ribulose-phosphate 3-epimerase"/>
    <property type="match status" value="1"/>
</dbReference>
<feature type="binding site" evidence="10 14">
    <location>
        <begin position="141"/>
        <end position="144"/>
    </location>
    <ligand>
        <name>substrate</name>
    </ligand>
</feature>
<evidence type="ECO:0000256" key="6">
    <source>
        <dbReference type="ARBA" id="ARBA00009541"/>
    </source>
</evidence>
<dbReference type="PIRSF" id="PIRSF001461">
    <property type="entry name" value="RPE"/>
    <property type="match status" value="1"/>
</dbReference>
<protein>
    <recommendedName>
        <fullName evidence="7 10">Ribulose-phosphate 3-epimerase</fullName>
        <ecNumber evidence="7 10">5.1.3.1</ecNumber>
    </recommendedName>
</protein>
<comment type="pathway">
    <text evidence="10">Carbohydrate degradation.</text>
</comment>
<dbReference type="GO" id="GO:0004750">
    <property type="term" value="F:D-ribulose-phosphate 3-epimerase activity"/>
    <property type="evidence" value="ECO:0007669"/>
    <property type="project" value="UniProtKB-UniRule"/>
</dbReference>
<evidence type="ECO:0000256" key="14">
    <source>
        <dbReference type="PIRSR" id="PIRSR001461-3"/>
    </source>
</evidence>
<dbReference type="NCBIfam" id="NF004076">
    <property type="entry name" value="PRK05581.1-4"/>
    <property type="match status" value="1"/>
</dbReference>
<dbReference type="InterPro" id="IPR013785">
    <property type="entry name" value="Aldolase_TIM"/>
</dbReference>
<dbReference type="InterPro" id="IPR026019">
    <property type="entry name" value="Ribul_P_3_epim"/>
</dbReference>
<dbReference type="PATRIC" id="fig|1265861.3.peg.385"/>
<dbReference type="PROSITE" id="PS01086">
    <property type="entry name" value="RIBUL_P_3_EPIMER_2"/>
    <property type="match status" value="1"/>
</dbReference>
<comment type="catalytic activity">
    <reaction evidence="1 10 11">
        <text>D-ribulose 5-phosphate = D-xylulose 5-phosphate</text>
        <dbReference type="Rhea" id="RHEA:13677"/>
        <dbReference type="ChEBI" id="CHEBI:57737"/>
        <dbReference type="ChEBI" id="CHEBI:58121"/>
        <dbReference type="EC" id="5.1.3.1"/>
    </reaction>
</comment>
<dbReference type="PANTHER" id="PTHR11749">
    <property type="entry name" value="RIBULOSE-5-PHOSPHATE-3-EPIMERASE"/>
    <property type="match status" value="1"/>
</dbReference>
<dbReference type="GO" id="GO:0006098">
    <property type="term" value="P:pentose-phosphate shunt"/>
    <property type="evidence" value="ECO:0007669"/>
    <property type="project" value="UniProtKB-UniRule"/>
</dbReference>
<feature type="binding site" evidence="10">
    <location>
        <begin position="174"/>
        <end position="176"/>
    </location>
    <ligand>
        <name>substrate</name>
    </ligand>
</feature>
<feature type="binding site" evidence="10 13">
    <location>
        <position position="65"/>
    </location>
    <ligand>
        <name>a divalent metal cation</name>
        <dbReference type="ChEBI" id="CHEBI:60240"/>
    </ligand>
</feature>
<keyword evidence="16" id="KW-1185">Reference proteome</keyword>
<evidence type="ECO:0000256" key="13">
    <source>
        <dbReference type="PIRSR" id="PIRSR001461-2"/>
    </source>
</evidence>